<protein>
    <submittedName>
        <fullName evidence="3">Protein phosphatase 2C</fullName>
    </submittedName>
</protein>
<evidence type="ECO:0000313" key="4">
    <source>
        <dbReference type="Proteomes" id="UP000053370"/>
    </source>
</evidence>
<dbReference type="Pfam" id="PF13672">
    <property type="entry name" value="PP2C_2"/>
    <property type="match status" value="1"/>
</dbReference>
<evidence type="ECO:0000256" key="1">
    <source>
        <dbReference type="SAM" id="MobiDB-lite"/>
    </source>
</evidence>
<dbReference type="RefSeq" id="WP_062279346.1">
    <property type="nucleotide sequence ID" value="NZ_DF968181.1"/>
</dbReference>
<feature type="compositionally biased region" description="Polar residues" evidence="1">
    <location>
        <begin position="289"/>
        <end position="310"/>
    </location>
</feature>
<reference evidence="3" key="1">
    <citation type="journal article" date="2015" name="Genome Announc.">
        <title>Draft Genome Sequence of Anaerolineae Strain TC1, a Novel Isolate from a Methanogenic Wastewater Treatment System.</title>
        <authorList>
            <person name="Matsuura N."/>
            <person name="Tourlousse D.M."/>
            <person name="Sun L."/>
            <person name="Toyonaga M."/>
            <person name="Kuroda K."/>
            <person name="Ohashi A."/>
            <person name="Cruz R."/>
            <person name="Yamaguchi T."/>
            <person name="Sekiguchi Y."/>
        </authorList>
    </citation>
    <scope>NUCLEOTIDE SEQUENCE [LARGE SCALE GENOMIC DNA]</scope>
    <source>
        <strain evidence="3">TC1</strain>
    </source>
</reference>
<feature type="region of interest" description="Disordered" evidence="1">
    <location>
        <begin position="289"/>
        <end position="318"/>
    </location>
</feature>
<proteinExistence type="predicted"/>
<evidence type="ECO:0000313" key="3">
    <source>
        <dbReference type="EMBL" id="GAP40235.1"/>
    </source>
</evidence>
<dbReference type="STRING" id="1678840.ATC1_13202"/>
<dbReference type="InterPro" id="IPR036457">
    <property type="entry name" value="PPM-type-like_dom_sf"/>
</dbReference>
<dbReference type="PATRIC" id="fig|1678840.3.peg.1448"/>
<dbReference type="PROSITE" id="PS51746">
    <property type="entry name" value="PPM_2"/>
    <property type="match status" value="1"/>
</dbReference>
<name>A0A0S7BPF3_9CHLR</name>
<feature type="domain" description="PPM-type phosphatase" evidence="2">
    <location>
        <begin position="4"/>
        <end position="318"/>
    </location>
</feature>
<sequence>MIYAYGITTQGTRHIKTNTPCQDVHKIGKISNDIVIAAVADGLGSEKYSDIASKIAAETSVNYCHSNISKKDSGEAILNVIRSSFEMALNSIKDEATKEENDFYQYGTTLTLAVMVSNDLYYGHAGDSGIIVLKLNGLYNKITEQQRDDYGFVFPFTYNKEKWEFGTVENVASVLLATDGMLETFFPIYLRDEKVNIYVALARYLMDNNSLHIDEVGEGATQDRILTFICNIPDAQVNDDKTIAVLVNTAVKAGVQPPEYYLEVDWAELKRKRNEAWKREAYPHLFTDETNNDQATSDNTKIKNPTTTQEIFVEETDN</sequence>
<organism evidence="3">
    <name type="scientific">Flexilinea flocculi</name>
    <dbReference type="NCBI Taxonomy" id="1678840"/>
    <lineage>
        <taxon>Bacteria</taxon>
        <taxon>Bacillati</taxon>
        <taxon>Chloroflexota</taxon>
        <taxon>Anaerolineae</taxon>
        <taxon>Anaerolineales</taxon>
        <taxon>Anaerolineaceae</taxon>
        <taxon>Flexilinea</taxon>
    </lineage>
</organism>
<dbReference type="AlphaFoldDB" id="A0A0S7BPF3"/>
<dbReference type="Gene3D" id="3.60.40.10">
    <property type="entry name" value="PPM-type phosphatase domain"/>
    <property type="match status" value="1"/>
</dbReference>
<dbReference type="OrthoDB" id="9805674at2"/>
<keyword evidence="4" id="KW-1185">Reference proteome</keyword>
<dbReference type="Proteomes" id="UP000053370">
    <property type="component" value="Unassembled WGS sequence"/>
</dbReference>
<accession>A0A0S7BPF3</accession>
<gene>
    <name evidence="3" type="ORF">ATC1_13202</name>
</gene>
<evidence type="ECO:0000259" key="2">
    <source>
        <dbReference type="PROSITE" id="PS51746"/>
    </source>
</evidence>
<dbReference type="SMART" id="SM00332">
    <property type="entry name" value="PP2Cc"/>
    <property type="match status" value="1"/>
</dbReference>
<dbReference type="SUPFAM" id="SSF81606">
    <property type="entry name" value="PP2C-like"/>
    <property type="match status" value="1"/>
</dbReference>
<dbReference type="EMBL" id="DF968181">
    <property type="protein sequence ID" value="GAP40235.1"/>
    <property type="molecule type" value="Genomic_DNA"/>
</dbReference>
<dbReference type="InterPro" id="IPR001932">
    <property type="entry name" value="PPM-type_phosphatase-like_dom"/>
</dbReference>